<evidence type="ECO:0000313" key="1">
    <source>
        <dbReference type="EMBL" id="GAA57083.1"/>
    </source>
</evidence>
<dbReference type="EMBL" id="DF144531">
    <property type="protein sequence ID" value="GAA57083.1"/>
    <property type="molecule type" value="Genomic_DNA"/>
</dbReference>
<dbReference type="Proteomes" id="UP000008909">
    <property type="component" value="Unassembled WGS sequence"/>
</dbReference>
<sequence>MLHQSANQKVGRVRQQRYAVTSSTIEGRGISLASITDALDGFRKKLLSRVSTICHIEKLPTDEIWVDATDVSCLNRLTFVSNVTSFLNTSKDDPYCPSLSEHYLREMHPFRSDSFAFKFKFRSPNIKPDVHVFLRLVHYEVKRRYLEIATGIQERICSIAVKKFRQRRNKTSRCHHRRRRNRREELKPAHRQLLVHQTTRMMNDMEIFTALERVSNQIQQINESADITDSHRTPNVVLDYWSLNGFSSFRTCTPAERAENHQLVGDVTPTNGEMFATNPPSELTNILQADPSVFGSPEKPISGPYHLLLGQPGSIPALVLPSGGMAARHRKGATAESFFLDKRRCPRACSPNKQKQLRRHFDRLLQKGFKSPDFVTIAVYMNERKGKLRAAEAQQGLYSNELTWLHGDGAPRLSFGAADNDNDGITYAFRVHLQRDFMIHAGNDPSRPHGSRQGRGAAFDSAHFVGMLTKELKSTQITTGFSDPKLHFISGAVIRREATTQMGEYVVIIDSMTSVFNTDASLMYNHDLKPYLYLTTTISNQLIARAPMSRDFSIVPDNQDLTIESTDNWTLLGHSKLRVFTELIQETKIPSRHFTCFAVFIANQQEEFRRCGAENTDRTNHQSASQEYCMYSTTTISNQLIARAPMSRDFSIVPDNQDLTIESTDNWTLLGHSKLRVFTELIQETKIPSRHFTCFAVFIANQQEEFRRCGVRIQSYRSSTVSTKRDRDQHKPIARITPYPTYSMEI</sequence>
<gene>
    <name evidence="1" type="ORF">CLF_112113</name>
</gene>
<accession>G7YVV3</accession>
<name>G7YVV3_CLOSI</name>
<proteinExistence type="predicted"/>
<dbReference type="AlphaFoldDB" id="G7YVV3"/>
<reference key="2">
    <citation type="submission" date="2011-10" db="EMBL/GenBank/DDBJ databases">
        <title>The genome and transcriptome sequence of Clonorchis sinensis provide insights into the carcinogenic liver fluke.</title>
        <authorList>
            <person name="Wang X."/>
            <person name="Huang Y."/>
            <person name="Chen W."/>
            <person name="Liu H."/>
            <person name="Guo L."/>
            <person name="Chen Y."/>
            <person name="Luo F."/>
            <person name="Zhou W."/>
            <person name="Sun J."/>
            <person name="Mao Q."/>
            <person name="Liang P."/>
            <person name="Zhou C."/>
            <person name="Tian Y."/>
            <person name="Men J."/>
            <person name="Lv X."/>
            <person name="Huang L."/>
            <person name="Zhou J."/>
            <person name="Hu Y."/>
            <person name="Li R."/>
            <person name="Zhang F."/>
            <person name="Lei H."/>
            <person name="Li X."/>
            <person name="Hu X."/>
            <person name="Liang C."/>
            <person name="Xu J."/>
            <person name="Wu Z."/>
            <person name="Yu X."/>
        </authorList>
    </citation>
    <scope>NUCLEOTIDE SEQUENCE</scope>
    <source>
        <strain>Henan</strain>
    </source>
</reference>
<organism evidence="1 2">
    <name type="scientific">Clonorchis sinensis</name>
    <name type="common">Chinese liver fluke</name>
    <dbReference type="NCBI Taxonomy" id="79923"/>
    <lineage>
        <taxon>Eukaryota</taxon>
        <taxon>Metazoa</taxon>
        <taxon>Spiralia</taxon>
        <taxon>Lophotrochozoa</taxon>
        <taxon>Platyhelminthes</taxon>
        <taxon>Trematoda</taxon>
        <taxon>Digenea</taxon>
        <taxon>Opisthorchiida</taxon>
        <taxon>Opisthorchiata</taxon>
        <taxon>Opisthorchiidae</taxon>
        <taxon>Clonorchis</taxon>
    </lineage>
</organism>
<protein>
    <submittedName>
        <fullName evidence="1">Uncharacterized protein</fullName>
    </submittedName>
</protein>
<evidence type="ECO:0000313" key="2">
    <source>
        <dbReference type="Proteomes" id="UP000008909"/>
    </source>
</evidence>
<reference evidence="1" key="1">
    <citation type="journal article" date="2011" name="Genome Biol.">
        <title>The draft genome of the carcinogenic human liver fluke Clonorchis sinensis.</title>
        <authorList>
            <person name="Wang X."/>
            <person name="Chen W."/>
            <person name="Huang Y."/>
            <person name="Sun J."/>
            <person name="Men J."/>
            <person name="Liu H."/>
            <person name="Luo F."/>
            <person name="Guo L."/>
            <person name="Lv X."/>
            <person name="Deng C."/>
            <person name="Zhou C."/>
            <person name="Fan Y."/>
            <person name="Li X."/>
            <person name="Huang L."/>
            <person name="Hu Y."/>
            <person name="Liang C."/>
            <person name="Hu X."/>
            <person name="Xu J."/>
            <person name="Yu X."/>
        </authorList>
    </citation>
    <scope>NUCLEOTIDE SEQUENCE [LARGE SCALE GENOMIC DNA]</scope>
    <source>
        <strain evidence="1">Henan</strain>
    </source>
</reference>
<keyword evidence="2" id="KW-1185">Reference proteome</keyword>